<protein>
    <submittedName>
        <fullName evidence="3">Uncharacterized protein</fullName>
    </submittedName>
</protein>
<dbReference type="Proteomes" id="UP000530670">
    <property type="component" value="Unassembled WGS sequence"/>
</dbReference>
<keyword evidence="2" id="KW-1133">Transmembrane helix</keyword>
<evidence type="ECO:0000313" key="4">
    <source>
        <dbReference type="Proteomes" id="UP000530670"/>
    </source>
</evidence>
<proteinExistence type="predicted"/>
<keyword evidence="2" id="KW-0472">Membrane</keyword>
<evidence type="ECO:0000313" key="3">
    <source>
        <dbReference type="EMBL" id="KAF5650109.1"/>
    </source>
</evidence>
<keyword evidence="2" id="KW-0812">Transmembrane</keyword>
<dbReference type="AlphaFoldDB" id="A0A8H5SBP9"/>
<sequence>MAITSNNTPSTQGHAPSPPNLHGVDKSAQNSSGATKTDNPNESSIFHLEAAWGTEKMDVSLKVGPAGLALIFACAFLALVALVSRVTVAISVTPLHFWIAMAILVLLLVVLGDSRGSDNVRSGP</sequence>
<accession>A0A8H5SBP9</accession>
<reference evidence="3 4" key="1">
    <citation type="submission" date="2020-05" db="EMBL/GenBank/DDBJ databases">
        <title>Identification and distribution of gene clusters putatively required for synthesis of sphingolipid metabolism inhibitors in phylogenetically diverse species of the filamentous fungus Fusarium.</title>
        <authorList>
            <person name="Kim H.-S."/>
            <person name="Busman M."/>
            <person name="Brown D.W."/>
            <person name="Divon H."/>
            <person name="Uhlig S."/>
            <person name="Proctor R.H."/>
        </authorList>
    </citation>
    <scope>NUCLEOTIDE SEQUENCE [LARGE SCALE GENOMIC DNA]</scope>
    <source>
        <strain evidence="3 4">NRRL 66243</strain>
    </source>
</reference>
<keyword evidence="4" id="KW-1185">Reference proteome</keyword>
<dbReference type="EMBL" id="JAAQRI010000017">
    <property type="protein sequence ID" value="KAF5650109.1"/>
    <property type="molecule type" value="Genomic_DNA"/>
</dbReference>
<evidence type="ECO:0000256" key="2">
    <source>
        <dbReference type="SAM" id="Phobius"/>
    </source>
</evidence>
<organism evidence="3 4">
    <name type="scientific">Fusarium tjaetaba</name>
    <dbReference type="NCBI Taxonomy" id="1567544"/>
    <lineage>
        <taxon>Eukaryota</taxon>
        <taxon>Fungi</taxon>
        <taxon>Dikarya</taxon>
        <taxon>Ascomycota</taxon>
        <taxon>Pezizomycotina</taxon>
        <taxon>Sordariomycetes</taxon>
        <taxon>Hypocreomycetidae</taxon>
        <taxon>Hypocreales</taxon>
        <taxon>Nectriaceae</taxon>
        <taxon>Fusarium</taxon>
        <taxon>Fusarium fujikuroi species complex</taxon>
    </lineage>
</organism>
<dbReference type="RefSeq" id="XP_037212199.1">
    <property type="nucleotide sequence ID" value="XM_037353383.1"/>
</dbReference>
<feature type="compositionally biased region" description="Polar residues" evidence="1">
    <location>
        <begin position="27"/>
        <end position="42"/>
    </location>
</feature>
<name>A0A8H5SBP9_9HYPO</name>
<feature type="compositionally biased region" description="Polar residues" evidence="1">
    <location>
        <begin position="1"/>
        <end position="14"/>
    </location>
</feature>
<feature type="region of interest" description="Disordered" evidence="1">
    <location>
        <begin position="1"/>
        <end position="42"/>
    </location>
</feature>
<dbReference type="OrthoDB" id="5070942at2759"/>
<gene>
    <name evidence="3" type="ORF">FTJAE_674</name>
</gene>
<feature type="transmembrane region" description="Helical" evidence="2">
    <location>
        <begin position="95"/>
        <end position="112"/>
    </location>
</feature>
<comment type="caution">
    <text evidence="3">The sequence shown here is derived from an EMBL/GenBank/DDBJ whole genome shotgun (WGS) entry which is preliminary data.</text>
</comment>
<dbReference type="GeneID" id="59305653"/>
<feature type="transmembrane region" description="Helical" evidence="2">
    <location>
        <begin position="63"/>
        <end position="83"/>
    </location>
</feature>
<evidence type="ECO:0000256" key="1">
    <source>
        <dbReference type="SAM" id="MobiDB-lite"/>
    </source>
</evidence>